<dbReference type="PANTHER" id="PTHR35504">
    <property type="entry name" value="PROTEIN EMBRYONIC FLOWER 1"/>
    <property type="match status" value="1"/>
</dbReference>
<accession>A0AAP0RBI7</accession>
<evidence type="ECO:0000256" key="1">
    <source>
        <dbReference type="SAM" id="MobiDB-lite"/>
    </source>
</evidence>
<keyword evidence="3" id="KW-1185">Reference proteome</keyword>
<evidence type="ECO:0000313" key="3">
    <source>
        <dbReference type="Proteomes" id="UP001415857"/>
    </source>
</evidence>
<dbReference type="GO" id="GO:0045892">
    <property type="term" value="P:negative regulation of DNA-templated transcription"/>
    <property type="evidence" value="ECO:0007669"/>
    <property type="project" value="InterPro"/>
</dbReference>
<sequence>MIPNHIPYGLNIPPSCAPQSINIDMISQGPGTMHKGKMNGNHDVDFLNLNVANLEKQHRNFSSETFNKIHAEYPYVCNHKGTELHPKLMGSLDIYSNETIPAMHLLSLMDAGMRSTPFNMDGDTKFLERSSFPHDYRSKEFSEMDIGVYKTNHASRHLSSDYYRKNHLSEKSCECSPAIPTVSAFASFQNDVNFRRTAGFTGQVPLKPREKGKAKCSYSPTQNRGRKSQKSVSTSVGLGKNHESIPVHDTRKRFLGTSDFMLCPSQCRTIENSTKCFELEAHSSYGTVWPVKSCSETEICSINRNPADFSIPEAGNVYTIGAEDLKFGKTIYSEDRSGLISIDGHKRQRIMKLNAVKGRA</sequence>
<dbReference type="GO" id="GO:0009910">
    <property type="term" value="P:negative regulation of flower development"/>
    <property type="evidence" value="ECO:0007669"/>
    <property type="project" value="InterPro"/>
</dbReference>
<proteinExistence type="predicted"/>
<dbReference type="PANTHER" id="PTHR35504:SF1">
    <property type="entry name" value="PROTEIN EMBRYONIC FLOWER 1"/>
    <property type="match status" value="1"/>
</dbReference>
<dbReference type="InterPro" id="IPR034583">
    <property type="entry name" value="EMF1"/>
</dbReference>
<feature type="region of interest" description="Disordered" evidence="1">
    <location>
        <begin position="203"/>
        <end position="243"/>
    </location>
</feature>
<dbReference type="Proteomes" id="UP001415857">
    <property type="component" value="Unassembled WGS sequence"/>
</dbReference>
<dbReference type="AlphaFoldDB" id="A0AAP0RBI7"/>
<organism evidence="2 3">
    <name type="scientific">Liquidambar formosana</name>
    <name type="common">Formosan gum</name>
    <dbReference type="NCBI Taxonomy" id="63359"/>
    <lineage>
        <taxon>Eukaryota</taxon>
        <taxon>Viridiplantae</taxon>
        <taxon>Streptophyta</taxon>
        <taxon>Embryophyta</taxon>
        <taxon>Tracheophyta</taxon>
        <taxon>Spermatophyta</taxon>
        <taxon>Magnoliopsida</taxon>
        <taxon>eudicotyledons</taxon>
        <taxon>Gunneridae</taxon>
        <taxon>Pentapetalae</taxon>
        <taxon>Saxifragales</taxon>
        <taxon>Altingiaceae</taxon>
        <taxon>Liquidambar</taxon>
    </lineage>
</organism>
<dbReference type="GO" id="GO:0048367">
    <property type="term" value="P:shoot system development"/>
    <property type="evidence" value="ECO:0007669"/>
    <property type="project" value="InterPro"/>
</dbReference>
<evidence type="ECO:0000313" key="2">
    <source>
        <dbReference type="EMBL" id="KAK9273992.1"/>
    </source>
</evidence>
<dbReference type="EMBL" id="JBBPBK010000012">
    <property type="protein sequence ID" value="KAK9273992.1"/>
    <property type="molecule type" value="Genomic_DNA"/>
</dbReference>
<comment type="caution">
    <text evidence="2">The sequence shown here is derived from an EMBL/GenBank/DDBJ whole genome shotgun (WGS) entry which is preliminary data.</text>
</comment>
<gene>
    <name evidence="2" type="ORF">L1049_018806</name>
</gene>
<protein>
    <submittedName>
        <fullName evidence="2">Uncharacterized protein</fullName>
    </submittedName>
</protein>
<reference evidence="2 3" key="1">
    <citation type="journal article" date="2024" name="Plant J.">
        <title>Genome sequences and population genomics reveal climatic adaptation and genomic divergence between two closely related sweetgum species.</title>
        <authorList>
            <person name="Xu W.Q."/>
            <person name="Ren C.Q."/>
            <person name="Zhang X.Y."/>
            <person name="Comes H.P."/>
            <person name="Liu X.H."/>
            <person name="Li Y.G."/>
            <person name="Kettle C.J."/>
            <person name="Jalonen R."/>
            <person name="Gaisberger H."/>
            <person name="Ma Y.Z."/>
            <person name="Qiu Y.X."/>
        </authorList>
    </citation>
    <scope>NUCLEOTIDE SEQUENCE [LARGE SCALE GENOMIC DNA]</scope>
    <source>
        <strain evidence="2">Hangzhou</strain>
    </source>
</reference>
<name>A0AAP0RBI7_LIQFO</name>